<keyword evidence="9" id="KW-1185">Reference proteome</keyword>
<dbReference type="EMBL" id="CP043506">
    <property type="protein sequence ID" value="QEO16836.1"/>
    <property type="molecule type" value="Genomic_DNA"/>
</dbReference>
<dbReference type="Gene3D" id="3.20.20.30">
    <property type="entry name" value="Luciferase-like domain"/>
    <property type="match status" value="1"/>
</dbReference>
<dbReference type="PANTHER" id="PTHR30011">
    <property type="entry name" value="ALKANESULFONATE MONOOXYGENASE-RELATED"/>
    <property type="match status" value="1"/>
</dbReference>
<evidence type="ECO:0000313" key="9">
    <source>
        <dbReference type="Proteomes" id="UP000324536"/>
    </source>
</evidence>
<dbReference type="NCBIfam" id="TIGR03860">
    <property type="entry name" value="FMN_nitrolo"/>
    <property type="match status" value="1"/>
</dbReference>
<dbReference type="OrthoDB" id="6752030at2"/>
<dbReference type="InterPro" id="IPR011251">
    <property type="entry name" value="Luciferase-like_dom"/>
</dbReference>
<keyword evidence="4" id="KW-0503">Monooxygenase</keyword>
<dbReference type="KEGG" id="acek:FLP30_02910"/>
<dbReference type="InterPro" id="IPR016215">
    <property type="entry name" value="NTA_MOA"/>
</dbReference>
<keyword evidence="2 6" id="KW-0288">FMN</keyword>
<feature type="binding site" evidence="6">
    <location>
        <position position="105"/>
    </location>
    <ligand>
        <name>FMN</name>
        <dbReference type="ChEBI" id="CHEBI:58210"/>
    </ligand>
</feature>
<evidence type="ECO:0000256" key="6">
    <source>
        <dbReference type="PIRSR" id="PIRSR000337-1"/>
    </source>
</evidence>
<feature type="binding site" evidence="6">
    <location>
        <position position="159"/>
    </location>
    <ligand>
        <name>FMN</name>
        <dbReference type="ChEBI" id="CHEBI:58210"/>
    </ligand>
</feature>
<dbReference type="SUPFAM" id="SSF51679">
    <property type="entry name" value="Bacterial luciferase-like"/>
    <property type="match status" value="1"/>
</dbReference>
<keyword evidence="3" id="KW-0560">Oxidoreductase</keyword>
<sequence length="454" mass="50286">MKSHGAKRLKLGMSMRGLGYHPAAWRHPAVPADGTLRFDHYLRVAKAAERGKLDMIFFADGLGIRESDMPRGARVRSGYELVELEPMTLLPALAPLTRHIGLVATASTSYNEPFHIARKFASLDIISGGRAGWNVVTSWSTAEAQNFNRDQHYDYETRYDRAKDFVDVVEGLWDSWESDALLYDRKSGHFYDEAKMHVLAHASRHFKVRGPLNVAATPQGRPIIIQAGAAGQGRELAAAHADVIYAGQNTLAEAREFYDDVKARLPGYGRKPDDLKIMPGLRPIVAPTRAEAQAKFDALQDLLDPLVCLSRAYNVLGDLSDFDPDGPVPEPKNAPRMKSFVDRLVQVARERKLSIREFGRYVAGEGGGGHCIIGTAADVADTMQEWFEAGACDGFNITPNQLPGGCEDFVDMVVPELQRRGLFRREYEGTTLRDNLGLKPHVNRYAAARVREGA</sequence>
<dbReference type="Pfam" id="PF00296">
    <property type="entry name" value="Bac_luciferase"/>
    <property type="match status" value="1"/>
</dbReference>
<dbReference type="InterPro" id="IPR036661">
    <property type="entry name" value="Luciferase-like_sf"/>
</dbReference>
<dbReference type="GO" id="GO:0016705">
    <property type="term" value="F:oxidoreductase activity, acting on paired donors, with incorporation or reduction of molecular oxygen"/>
    <property type="evidence" value="ECO:0007669"/>
    <property type="project" value="InterPro"/>
</dbReference>
<reference evidence="8 9" key="1">
    <citation type="submission" date="2019-09" db="EMBL/GenBank/DDBJ databases">
        <title>Genome sequencing of strain KACC 21233.</title>
        <authorList>
            <person name="Heo J."/>
            <person name="Kim S.-J."/>
            <person name="Kim J.-S."/>
            <person name="Hong S.-B."/>
            <person name="Kwon S.-W."/>
        </authorList>
    </citation>
    <scope>NUCLEOTIDE SEQUENCE [LARGE SCALE GENOMIC DNA]</scope>
    <source>
        <strain evidence="8 9">KACC 21233</strain>
    </source>
</reference>
<dbReference type="GO" id="GO:0004497">
    <property type="term" value="F:monooxygenase activity"/>
    <property type="evidence" value="ECO:0007669"/>
    <property type="project" value="UniProtKB-KW"/>
</dbReference>
<evidence type="ECO:0000256" key="1">
    <source>
        <dbReference type="ARBA" id="ARBA00022630"/>
    </source>
</evidence>
<dbReference type="InterPro" id="IPR051260">
    <property type="entry name" value="Diverse_substr_monoxygenases"/>
</dbReference>
<dbReference type="CDD" id="cd01095">
    <property type="entry name" value="Nitrilotriacetate_monoxgenase"/>
    <property type="match status" value="1"/>
</dbReference>
<dbReference type="PANTHER" id="PTHR30011:SF16">
    <property type="entry name" value="C2H2 FINGER DOMAIN TRANSCRIPTION FACTOR (EUROFUNG)-RELATED"/>
    <property type="match status" value="1"/>
</dbReference>
<evidence type="ECO:0000256" key="4">
    <source>
        <dbReference type="ARBA" id="ARBA00023033"/>
    </source>
</evidence>
<accession>A0A5C1YKQ8</accession>
<comment type="similarity">
    <text evidence="5">Belongs to the NtaA/SnaA/DszA monooxygenase family.</text>
</comment>
<evidence type="ECO:0000256" key="3">
    <source>
        <dbReference type="ARBA" id="ARBA00023002"/>
    </source>
</evidence>
<dbReference type="PIRSF" id="PIRSF000337">
    <property type="entry name" value="NTA_MOA"/>
    <property type="match status" value="1"/>
</dbReference>
<proteinExistence type="inferred from homology"/>
<evidence type="ECO:0000259" key="7">
    <source>
        <dbReference type="Pfam" id="PF00296"/>
    </source>
</evidence>
<name>A0A5C1YKQ8_9PROT</name>
<evidence type="ECO:0000256" key="2">
    <source>
        <dbReference type="ARBA" id="ARBA00022643"/>
    </source>
</evidence>
<feature type="binding site" evidence="6">
    <location>
        <position position="60"/>
    </location>
    <ligand>
        <name>FMN</name>
        <dbReference type="ChEBI" id="CHEBI:58210"/>
    </ligand>
</feature>
<organism evidence="8 9">
    <name type="scientific">Acetobacter vaccinii</name>
    <dbReference type="NCBI Taxonomy" id="2592655"/>
    <lineage>
        <taxon>Bacteria</taxon>
        <taxon>Pseudomonadati</taxon>
        <taxon>Pseudomonadota</taxon>
        <taxon>Alphaproteobacteria</taxon>
        <taxon>Acetobacterales</taxon>
        <taxon>Acetobacteraceae</taxon>
        <taxon>Acetobacter</taxon>
    </lineage>
</organism>
<feature type="domain" description="Luciferase-like" evidence="7">
    <location>
        <begin position="26"/>
        <end position="391"/>
    </location>
</feature>
<keyword evidence="1 6" id="KW-0285">Flavoprotein</keyword>
<dbReference type="AlphaFoldDB" id="A0A5C1YKQ8"/>
<gene>
    <name evidence="8" type="ORF">FLP30_02910</name>
</gene>
<evidence type="ECO:0000313" key="8">
    <source>
        <dbReference type="EMBL" id="QEO16836.1"/>
    </source>
</evidence>
<dbReference type="RefSeq" id="WP_149278516.1">
    <property type="nucleotide sequence ID" value="NZ_CP043506.1"/>
</dbReference>
<protein>
    <submittedName>
        <fullName evidence="8">LLM class flavin-dependent oxidoreductase</fullName>
    </submittedName>
</protein>
<dbReference type="Proteomes" id="UP000324536">
    <property type="component" value="Chromosome"/>
</dbReference>
<evidence type="ECO:0000256" key="5">
    <source>
        <dbReference type="ARBA" id="ARBA00033748"/>
    </source>
</evidence>